<protein>
    <submittedName>
        <fullName evidence="1">Uncharacterized protein</fullName>
    </submittedName>
</protein>
<proteinExistence type="predicted"/>
<dbReference type="RefSeq" id="WP_140596430.1">
    <property type="nucleotide sequence ID" value="NZ_VFWZ01000008.1"/>
</dbReference>
<accession>A0A504IY34</accession>
<dbReference type="OrthoDB" id="1163894at2"/>
<comment type="caution">
    <text evidence="1">The sequence shown here is derived from an EMBL/GenBank/DDBJ whole genome shotgun (WGS) entry which is preliminary data.</text>
</comment>
<dbReference type="EMBL" id="VFWZ01000008">
    <property type="protein sequence ID" value="TPN82944.1"/>
    <property type="molecule type" value="Genomic_DNA"/>
</dbReference>
<keyword evidence="2" id="KW-1185">Reference proteome</keyword>
<gene>
    <name evidence="1" type="ORF">FHK87_21195</name>
</gene>
<dbReference type="Proteomes" id="UP000315540">
    <property type="component" value="Unassembled WGS sequence"/>
</dbReference>
<evidence type="ECO:0000313" key="2">
    <source>
        <dbReference type="Proteomes" id="UP000315540"/>
    </source>
</evidence>
<name>A0A504IY34_9FLAO</name>
<organism evidence="1 2">
    <name type="scientific">Aquimarina algicola</name>
    <dbReference type="NCBI Taxonomy" id="2589995"/>
    <lineage>
        <taxon>Bacteria</taxon>
        <taxon>Pseudomonadati</taxon>
        <taxon>Bacteroidota</taxon>
        <taxon>Flavobacteriia</taxon>
        <taxon>Flavobacteriales</taxon>
        <taxon>Flavobacteriaceae</taxon>
        <taxon>Aquimarina</taxon>
    </lineage>
</organism>
<sequence>MILGTLTLLQKSGIIYKNHSLETEGSFSEAIATALQPEEPALLSTPPEQYRVIPIDASEDTDYINVLFEDQGKAQYPYTVTIWVLTEALPEPLLETNDVILK</sequence>
<evidence type="ECO:0000313" key="1">
    <source>
        <dbReference type="EMBL" id="TPN82944.1"/>
    </source>
</evidence>
<reference evidence="1 2" key="1">
    <citation type="submission" date="2019-06" db="EMBL/GenBank/DDBJ databases">
        <authorList>
            <person name="Meng X."/>
        </authorList>
    </citation>
    <scope>NUCLEOTIDE SEQUENCE [LARGE SCALE GENOMIC DNA]</scope>
    <source>
        <strain evidence="1 2">M625</strain>
    </source>
</reference>
<dbReference type="AlphaFoldDB" id="A0A504IY34"/>